<dbReference type="InterPro" id="IPR045865">
    <property type="entry name" value="ACT-like_dom_sf"/>
</dbReference>
<dbReference type="InterPro" id="IPR044561">
    <property type="entry name" value="ACT_ThrD-II-like"/>
</dbReference>
<organism evidence="2 3">
    <name type="scientific">Candidatus Marsarchaeota G1 archaeon OSP_D</name>
    <dbReference type="NCBI Taxonomy" id="1978155"/>
    <lineage>
        <taxon>Archaea</taxon>
        <taxon>Candidatus Marsarchaeota</taxon>
        <taxon>Candidatus Marsarchaeota group 1</taxon>
    </lineage>
</organism>
<dbReference type="PROSITE" id="PS51671">
    <property type="entry name" value="ACT"/>
    <property type="match status" value="1"/>
</dbReference>
<gene>
    <name evidence="2" type="ORF">B9Q01_00155</name>
</gene>
<dbReference type="SUPFAM" id="SSF55021">
    <property type="entry name" value="ACT-like"/>
    <property type="match status" value="1"/>
</dbReference>
<proteinExistence type="predicted"/>
<dbReference type="EMBL" id="NEXC01000001">
    <property type="protein sequence ID" value="PSN84594.1"/>
    <property type="molecule type" value="Genomic_DNA"/>
</dbReference>
<feature type="domain" description="ACT" evidence="1">
    <location>
        <begin position="4"/>
        <end position="81"/>
    </location>
</feature>
<comment type="caution">
    <text evidence="2">The sequence shown here is derived from an EMBL/GenBank/DDBJ whole genome shotgun (WGS) entry which is preliminary data.</text>
</comment>
<evidence type="ECO:0000313" key="2">
    <source>
        <dbReference type="EMBL" id="PSN84594.1"/>
    </source>
</evidence>
<sequence length="155" mass="17319">MRFRVTLALLDKPGQLLRALDPIARNGGNIISIFHERERRAGDYVPVSLVIDFSSNESFNQAFEGIKRAGIEIIESEQIFEKKNLTCLFVGLDPQNAIKIGINGAEIKAIEAIKPLSNKGCVKIEFSIIPERLEEVLEELRKFAEQSNALLIPSI</sequence>
<dbReference type="Proteomes" id="UP000240880">
    <property type="component" value="Unassembled WGS sequence"/>
</dbReference>
<name>A0A2R6ADZ0_9ARCH</name>
<protein>
    <recommendedName>
        <fullName evidence="1">ACT domain-containing protein</fullName>
    </recommendedName>
</protein>
<evidence type="ECO:0000259" key="1">
    <source>
        <dbReference type="PROSITE" id="PS51671"/>
    </source>
</evidence>
<dbReference type="AlphaFoldDB" id="A0A2R6ADZ0"/>
<reference evidence="2 3" key="1">
    <citation type="submission" date="2017-04" db="EMBL/GenBank/DDBJ databases">
        <title>Novel microbial lineages endemic to geothermal iron-oxide mats fill important gaps in the evolutionary history of Archaea.</title>
        <authorList>
            <person name="Jay Z.J."/>
            <person name="Beam J.P."/>
            <person name="Dlakic M."/>
            <person name="Rusch D.B."/>
            <person name="Kozubal M.A."/>
            <person name="Inskeep W.P."/>
        </authorList>
    </citation>
    <scope>NUCLEOTIDE SEQUENCE [LARGE SCALE GENOMIC DNA]</scope>
    <source>
        <strain evidence="2">OSP_D</strain>
    </source>
</reference>
<dbReference type="InterPro" id="IPR002912">
    <property type="entry name" value="ACT_dom"/>
</dbReference>
<dbReference type="CDD" id="cd04886">
    <property type="entry name" value="ACT_ThrD-II-like"/>
    <property type="match status" value="1"/>
</dbReference>
<accession>A0A2R6ADZ0</accession>
<evidence type="ECO:0000313" key="3">
    <source>
        <dbReference type="Proteomes" id="UP000240880"/>
    </source>
</evidence>